<evidence type="ECO:0000313" key="4">
    <source>
        <dbReference type="Proteomes" id="UP000054011"/>
    </source>
</evidence>
<evidence type="ECO:0000256" key="2">
    <source>
        <dbReference type="SAM" id="MobiDB-lite"/>
    </source>
</evidence>
<gene>
    <name evidence="3" type="ORF">ATE80_02080</name>
</gene>
<dbReference type="InterPro" id="IPR029058">
    <property type="entry name" value="AB_hydrolase_fold"/>
</dbReference>
<sequence>MNIVRRKSGAVTGDPRGPVVVPAHGVGGDQNFRRLTLPAPVEDYRVGFDYVGSRRSDPSAFAEEHHASLSGYTRDVVEVCEALDLRDAVFVGHPVSAMSGVPAAGMAAERVGASTDFPARRP</sequence>
<feature type="compositionally biased region" description="Low complexity" evidence="2">
    <location>
        <begin position="15"/>
        <end position="24"/>
    </location>
</feature>
<feature type="region of interest" description="Disordered" evidence="2">
    <location>
        <begin position="1"/>
        <end position="25"/>
    </location>
</feature>
<reference evidence="3 4" key="1">
    <citation type="submission" date="2015-11" db="EMBL/GenBank/DDBJ databases">
        <title>Genome-wide analysis reveals the secondary metabolome in Streptomyces kanasensis ZX01.</title>
        <authorList>
            <person name="Zhang G."/>
            <person name="Han L."/>
            <person name="Feng J."/>
            <person name="Zhang X."/>
        </authorList>
    </citation>
    <scope>NUCLEOTIDE SEQUENCE [LARGE SCALE GENOMIC DNA]</scope>
    <source>
        <strain evidence="3 4">ZX01</strain>
    </source>
</reference>
<dbReference type="OrthoDB" id="8680283at2"/>
<dbReference type="EMBL" id="LNSV01000003">
    <property type="protein sequence ID" value="KUH40402.1"/>
    <property type="molecule type" value="Genomic_DNA"/>
</dbReference>
<dbReference type="Proteomes" id="UP000054011">
    <property type="component" value="Unassembled WGS sequence"/>
</dbReference>
<keyword evidence="4" id="KW-1185">Reference proteome</keyword>
<protein>
    <recommendedName>
        <fullName evidence="5">AB hydrolase-1 domain-containing protein</fullName>
    </recommendedName>
</protein>
<proteinExistence type="inferred from homology"/>
<evidence type="ECO:0000313" key="3">
    <source>
        <dbReference type="EMBL" id="KUH40402.1"/>
    </source>
</evidence>
<dbReference type="SUPFAM" id="SSF53474">
    <property type="entry name" value="alpha/beta-Hydrolases"/>
    <property type="match status" value="1"/>
</dbReference>
<comment type="similarity">
    <text evidence="1">Belongs to the AB hydrolase superfamily.</text>
</comment>
<dbReference type="Gene3D" id="3.40.50.1820">
    <property type="entry name" value="alpha/beta hydrolase"/>
    <property type="match status" value="1"/>
</dbReference>
<dbReference type="STRING" id="936756.ATE80_02080"/>
<evidence type="ECO:0008006" key="5">
    <source>
        <dbReference type="Google" id="ProtNLM"/>
    </source>
</evidence>
<evidence type="ECO:0000256" key="1">
    <source>
        <dbReference type="ARBA" id="ARBA00008645"/>
    </source>
</evidence>
<dbReference type="PANTHER" id="PTHR43039">
    <property type="entry name" value="ESTERASE-RELATED"/>
    <property type="match status" value="1"/>
</dbReference>
<comment type="caution">
    <text evidence="3">The sequence shown here is derived from an EMBL/GenBank/DDBJ whole genome shotgun (WGS) entry which is preliminary data.</text>
</comment>
<dbReference type="AlphaFoldDB" id="A0A117IXY6"/>
<organism evidence="3 4">
    <name type="scientific">Streptomyces kanasensis</name>
    <dbReference type="NCBI Taxonomy" id="936756"/>
    <lineage>
        <taxon>Bacteria</taxon>
        <taxon>Bacillati</taxon>
        <taxon>Actinomycetota</taxon>
        <taxon>Actinomycetes</taxon>
        <taxon>Kitasatosporales</taxon>
        <taxon>Streptomycetaceae</taxon>
        <taxon>Streptomyces</taxon>
    </lineage>
</organism>
<accession>A0A117IXY6</accession>
<name>A0A117IXY6_9ACTN</name>